<evidence type="ECO:0000259" key="7">
    <source>
        <dbReference type="Pfam" id="PF09335"/>
    </source>
</evidence>
<protein>
    <recommendedName>
        <fullName evidence="6">TVP38/TMEM64 family membrane protein</fullName>
    </recommendedName>
</protein>
<evidence type="ECO:0000256" key="3">
    <source>
        <dbReference type="ARBA" id="ARBA00022692"/>
    </source>
</evidence>
<comment type="caution">
    <text evidence="8">The sequence shown here is derived from an EMBL/GenBank/DDBJ whole genome shotgun (WGS) entry which is preliminary data.</text>
</comment>
<comment type="caution">
    <text evidence="6">Lacks conserved residue(s) required for the propagation of feature annotation.</text>
</comment>
<organism evidence="8 9">
    <name type="scientific">Sulfoacidibacillus thermotolerans</name>
    <name type="common">Acidibacillus sulfuroxidans</name>
    <dbReference type="NCBI Taxonomy" id="1765684"/>
    <lineage>
        <taxon>Bacteria</taxon>
        <taxon>Bacillati</taxon>
        <taxon>Bacillota</taxon>
        <taxon>Bacilli</taxon>
        <taxon>Bacillales</taxon>
        <taxon>Alicyclobacillaceae</taxon>
        <taxon>Sulfoacidibacillus</taxon>
    </lineage>
</organism>
<keyword evidence="9" id="KW-1185">Reference proteome</keyword>
<comment type="similarity">
    <text evidence="6">Belongs to the TVP38/TMEM64 family.</text>
</comment>
<gene>
    <name evidence="8" type="ORF">BM613_03705</name>
</gene>
<evidence type="ECO:0000256" key="4">
    <source>
        <dbReference type="ARBA" id="ARBA00022989"/>
    </source>
</evidence>
<dbReference type="PANTHER" id="PTHR12677:SF59">
    <property type="entry name" value="GOLGI APPARATUS MEMBRANE PROTEIN TVP38-RELATED"/>
    <property type="match status" value="1"/>
</dbReference>
<proteinExistence type="inferred from homology"/>
<evidence type="ECO:0000256" key="6">
    <source>
        <dbReference type="RuleBase" id="RU366058"/>
    </source>
</evidence>
<dbReference type="Pfam" id="PF09335">
    <property type="entry name" value="VTT_dom"/>
    <property type="match status" value="1"/>
</dbReference>
<keyword evidence="5 6" id="KW-0472">Membrane</keyword>
<dbReference type="GO" id="GO:0005886">
    <property type="term" value="C:plasma membrane"/>
    <property type="evidence" value="ECO:0007669"/>
    <property type="project" value="UniProtKB-SubCell"/>
</dbReference>
<keyword evidence="3 6" id="KW-0812">Transmembrane</keyword>
<dbReference type="InterPro" id="IPR032816">
    <property type="entry name" value="VTT_dom"/>
</dbReference>
<dbReference type="Proteomes" id="UP000245380">
    <property type="component" value="Unassembled WGS sequence"/>
</dbReference>
<feature type="transmembrane region" description="Helical" evidence="6">
    <location>
        <begin position="29"/>
        <end position="50"/>
    </location>
</feature>
<evidence type="ECO:0000313" key="8">
    <source>
        <dbReference type="EMBL" id="PWI58335.1"/>
    </source>
</evidence>
<feature type="domain" description="VTT" evidence="7">
    <location>
        <begin position="80"/>
        <end position="209"/>
    </location>
</feature>
<dbReference type="EMBL" id="MPDK01000004">
    <property type="protein sequence ID" value="PWI58335.1"/>
    <property type="molecule type" value="Genomic_DNA"/>
</dbReference>
<accession>A0A2U3DAP2</accession>
<sequence>MEFYVADKLSVTAGKGRDPIGTHVRIRKVIFFAVLIGGAACFLFFLYRTGIWFKIPDALRRAGVFGVAISFLMIVFQTVVPFAPFALLAGFNVTVHGFILGYLITFAGAFTGAVLLYWVAIKAWDTFLQKPLHRFLHRHPKMDKALRQVSRERSASVFFVILTLRLQPWLPSSAIDIMAGAAHVRFWPFVAATIGGQAPMIALESYVGHRILHFRTHQREIWIIGIVSVLLLIIYWAIRYRRARAKMNE</sequence>
<dbReference type="InterPro" id="IPR015414">
    <property type="entry name" value="TMEM64"/>
</dbReference>
<dbReference type="AlphaFoldDB" id="A0A2U3DAP2"/>
<dbReference type="PANTHER" id="PTHR12677">
    <property type="entry name" value="GOLGI APPARATUS MEMBRANE PROTEIN TVP38-RELATED"/>
    <property type="match status" value="1"/>
</dbReference>
<evidence type="ECO:0000313" key="9">
    <source>
        <dbReference type="Proteomes" id="UP000245380"/>
    </source>
</evidence>
<feature type="transmembrane region" description="Helical" evidence="6">
    <location>
        <begin position="62"/>
        <end position="87"/>
    </location>
</feature>
<reference evidence="8 9" key="1">
    <citation type="submission" date="2016-11" db="EMBL/GenBank/DDBJ databases">
        <title>Comparative genomics of Acidibacillus ferroxidans species.</title>
        <authorList>
            <person name="Oliveira G."/>
            <person name="Nunes G."/>
            <person name="Oliveira R."/>
            <person name="Araujo F."/>
            <person name="Salim A."/>
            <person name="Scholte L."/>
            <person name="Morais D."/>
            <person name="Nancucheo I."/>
            <person name="Johnson D.B."/>
            <person name="Grail B."/>
            <person name="Bittencourt J."/>
            <person name="Valadares R."/>
        </authorList>
    </citation>
    <scope>NUCLEOTIDE SEQUENCE [LARGE SCALE GENOMIC DNA]</scope>
    <source>
        <strain evidence="8 9">Y002</strain>
    </source>
</reference>
<evidence type="ECO:0000256" key="2">
    <source>
        <dbReference type="ARBA" id="ARBA00022475"/>
    </source>
</evidence>
<keyword evidence="4 6" id="KW-1133">Transmembrane helix</keyword>
<comment type="subcellular location">
    <subcellularLocation>
        <location evidence="1 6">Cell membrane</location>
        <topology evidence="1 6">Multi-pass membrane protein</topology>
    </subcellularLocation>
</comment>
<keyword evidence="2 6" id="KW-1003">Cell membrane</keyword>
<evidence type="ECO:0000256" key="5">
    <source>
        <dbReference type="ARBA" id="ARBA00023136"/>
    </source>
</evidence>
<dbReference type="OrthoDB" id="9812980at2"/>
<feature type="transmembrane region" description="Helical" evidence="6">
    <location>
        <begin position="221"/>
        <end position="238"/>
    </location>
</feature>
<name>A0A2U3DAP2_SULT2</name>
<evidence type="ECO:0000256" key="1">
    <source>
        <dbReference type="ARBA" id="ARBA00004651"/>
    </source>
</evidence>
<feature type="transmembrane region" description="Helical" evidence="6">
    <location>
        <begin position="99"/>
        <end position="120"/>
    </location>
</feature>